<protein>
    <submittedName>
        <fullName evidence="2">ImmA/IrrE family metallo-endopeptidase</fullName>
    </submittedName>
</protein>
<reference evidence="2 3" key="1">
    <citation type="submission" date="2023-05" db="EMBL/GenBank/DDBJ databases">
        <title>Rombocin, a short stable natural nisin variant, displays selective antimicrobial activity against Listeria monocytogenes and employs dual mode of action to kill target bacterial strains.</title>
        <authorList>
            <person name="Wambui J."/>
            <person name="Stephan R."/>
            <person name="Kuipers O.P."/>
        </authorList>
    </citation>
    <scope>NUCLEOTIDE SEQUENCE [LARGE SCALE GENOMIC DNA]</scope>
    <source>
        <strain evidence="2 3">RC002</strain>
    </source>
</reference>
<dbReference type="Gene3D" id="1.10.10.2910">
    <property type="match status" value="1"/>
</dbReference>
<sequence>MCYKDIREKVKRIKNQYESCNPLTIIKELNIVPAFFAQDIADELPDGCYFKSEGIAFILIDSTLNEHERNITYAHELGHAILHPDVDTLTLEKYNKNLVQKYENEANIFAAELLLDDNICHNYQGYSAHEIAKSEYVSVELVRYKYNSLYKSNFTFKNYA</sequence>
<evidence type="ECO:0000259" key="1">
    <source>
        <dbReference type="Pfam" id="PF06114"/>
    </source>
</evidence>
<evidence type="ECO:0000313" key="3">
    <source>
        <dbReference type="Proteomes" id="UP001301012"/>
    </source>
</evidence>
<dbReference type="Pfam" id="PF06114">
    <property type="entry name" value="Peptidase_M78"/>
    <property type="match status" value="1"/>
</dbReference>
<dbReference type="Proteomes" id="UP001301012">
    <property type="component" value="Unassembled WGS sequence"/>
</dbReference>
<evidence type="ECO:0000313" key="2">
    <source>
        <dbReference type="EMBL" id="MDK2563269.1"/>
    </source>
</evidence>
<dbReference type="EMBL" id="JASKYM010000002">
    <property type="protein sequence ID" value="MDK2563269.1"/>
    <property type="molecule type" value="Genomic_DNA"/>
</dbReference>
<gene>
    <name evidence="2" type="ORF">QOZ84_06890</name>
</gene>
<accession>A0ABT7E8L7</accession>
<feature type="domain" description="IrrE N-terminal-like" evidence="1">
    <location>
        <begin position="45"/>
        <end position="145"/>
    </location>
</feature>
<comment type="caution">
    <text evidence="2">The sequence shown here is derived from an EMBL/GenBank/DDBJ whole genome shotgun (WGS) entry which is preliminary data.</text>
</comment>
<dbReference type="RefSeq" id="WP_284132218.1">
    <property type="nucleotide sequence ID" value="NZ_JASKYM010000002.1"/>
</dbReference>
<name>A0ABT7E8L7_9FIRM</name>
<proteinExistence type="predicted"/>
<organism evidence="2 3">
    <name type="scientific">Romboutsia sedimentorum</name>
    <dbReference type="NCBI Taxonomy" id="1368474"/>
    <lineage>
        <taxon>Bacteria</taxon>
        <taxon>Bacillati</taxon>
        <taxon>Bacillota</taxon>
        <taxon>Clostridia</taxon>
        <taxon>Peptostreptococcales</taxon>
        <taxon>Peptostreptococcaceae</taxon>
        <taxon>Romboutsia</taxon>
    </lineage>
</organism>
<dbReference type="InterPro" id="IPR010359">
    <property type="entry name" value="IrrE_HExxH"/>
</dbReference>
<keyword evidence="3" id="KW-1185">Reference proteome</keyword>